<dbReference type="PANTHER" id="PTHR28027">
    <property type="entry name" value="TRANSCRIPTIONAL REGULATOR MIT1"/>
    <property type="match status" value="1"/>
</dbReference>
<dbReference type="InterPro" id="IPR018608">
    <property type="entry name" value="Gti1/Pac2"/>
</dbReference>
<sequence>QEAYFGFIKDLEDALVVCKACNAGFLPTVRKRLSQKEKDNIRSGSVFVWGEDIGVSVWRDRKLWTSSLKREEASTSYEVEAK</sequence>
<dbReference type="AlphaFoldDB" id="A0A6A6DSX8"/>
<keyword evidence="2" id="KW-1185">Reference proteome</keyword>
<dbReference type="Pfam" id="PF09729">
    <property type="entry name" value="Gti1_Pac2"/>
    <property type="match status" value="1"/>
</dbReference>
<name>A0A6A6DSX8_9PEZI</name>
<dbReference type="OrthoDB" id="5572844at2759"/>
<protein>
    <submittedName>
        <fullName evidence="1">Uncharacterized protein</fullName>
    </submittedName>
</protein>
<dbReference type="Proteomes" id="UP000800200">
    <property type="component" value="Unassembled WGS sequence"/>
</dbReference>
<evidence type="ECO:0000313" key="1">
    <source>
        <dbReference type="EMBL" id="KAF2181308.1"/>
    </source>
</evidence>
<dbReference type="PANTHER" id="PTHR28027:SF1">
    <property type="entry name" value="CAMP INDEPENDENT REGULATORY PROTEIN (AFU_ORTHOLOGUE AFUA_3G09640)"/>
    <property type="match status" value="1"/>
</dbReference>
<dbReference type="GO" id="GO:0003677">
    <property type="term" value="F:DNA binding"/>
    <property type="evidence" value="ECO:0007669"/>
    <property type="project" value="TreeGrafter"/>
</dbReference>
<gene>
    <name evidence="1" type="ORF">K469DRAFT_532975</name>
</gene>
<accession>A0A6A6DSX8</accession>
<feature type="non-terminal residue" evidence="1">
    <location>
        <position position="82"/>
    </location>
</feature>
<reference evidence="1" key="1">
    <citation type="journal article" date="2020" name="Stud. Mycol.">
        <title>101 Dothideomycetes genomes: a test case for predicting lifestyles and emergence of pathogens.</title>
        <authorList>
            <person name="Haridas S."/>
            <person name="Albert R."/>
            <person name="Binder M."/>
            <person name="Bloem J."/>
            <person name="Labutti K."/>
            <person name="Salamov A."/>
            <person name="Andreopoulos B."/>
            <person name="Baker S."/>
            <person name="Barry K."/>
            <person name="Bills G."/>
            <person name="Bluhm B."/>
            <person name="Cannon C."/>
            <person name="Castanera R."/>
            <person name="Culley D."/>
            <person name="Daum C."/>
            <person name="Ezra D."/>
            <person name="Gonzalez J."/>
            <person name="Henrissat B."/>
            <person name="Kuo A."/>
            <person name="Liang C."/>
            <person name="Lipzen A."/>
            <person name="Lutzoni F."/>
            <person name="Magnuson J."/>
            <person name="Mondo S."/>
            <person name="Nolan M."/>
            <person name="Ohm R."/>
            <person name="Pangilinan J."/>
            <person name="Park H.-J."/>
            <person name="Ramirez L."/>
            <person name="Alfaro M."/>
            <person name="Sun H."/>
            <person name="Tritt A."/>
            <person name="Yoshinaga Y."/>
            <person name="Zwiers L.-H."/>
            <person name="Turgeon B."/>
            <person name="Goodwin S."/>
            <person name="Spatafora J."/>
            <person name="Crous P."/>
            <person name="Grigoriev I."/>
        </authorList>
    </citation>
    <scope>NUCLEOTIDE SEQUENCE</scope>
    <source>
        <strain evidence="1">CBS 207.26</strain>
    </source>
</reference>
<organism evidence="1 2">
    <name type="scientific">Zopfia rhizophila CBS 207.26</name>
    <dbReference type="NCBI Taxonomy" id="1314779"/>
    <lineage>
        <taxon>Eukaryota</taxon>
        <taxon>Fungi</taxon>
        <taxon>Dikarya</taxon>
        <taxon>Ascomycota</taxon>
        <taxon>Pezizomycotina</taxon>
        <taxon>Dothideomycetes</taxon>
        <taxon>Dothideomycetes incertae sedis</taxon>
        <taxon>Zopfiaceae</taxon>
        <taxon>Zopfia</taxon>
    </lineage>
</organism>
<feature type="non-terminal residue" evidence="1">
    <location>
        <position position="1"/>
    </location>
</feature>
<proteinExistence type="predicted"/>
<dbReference type="EMBL" id="ML994653">
    <property type="protein sequence ID" value="KAF2181308.1"/>
    <property type="molecule type" value="Genomic_DNA"/>
</dbReference>
<evidence type="ECO:0000313" key="2">
    <source>
        <dbReference type="Proteomes" id="UP000800200"/>
    </source>
</evidence>